<evidence type="ECO:0000256" key="1">
    <source>
        <dbReference type="SAM" id="SignalP"/>
    </source>
</evidence>
<accession>A0AA37IIF1</accession>
<comment type="caution">
    <text evidence="2">The sequence shown here is derived from an EMBL/GenBank/DDBJ whole genome shotgun (WGS) entry which is preliminary data.</text>
</comment>
<dbReference type="RefSeq" id="WP_238218042.1">
    <property type="nucleotide sequence ID" value="NZ_BPUS01000036.1"/>
</dbReference>
<dbReference type="EMBL" id="BPUS01000036">
    <property type="protein sequence ID" value="GJH30396.1"/>
    <property type="molecule type" value="Genomic_DNA"/>
</dbReference>
<evidence type="ECO:0008006" key="4">
    <source>
        <dbReference type="Google" id="ProtNLM"/>
    </source>
</evidence>
<dbReference type="AlphaFoldDB" id="A0AA37IIF1"/>
<gene>
    <name evidence="2" type="ORF">CBA19CS42_37790</name>
</gene>
<evidence type="ECO:0000313" key="3">
    <source>
        <dbReference type="Proteomes" id="UP001055111"/>
    </source>
</evidence>
<organism evidence="2 3">
    <name type="scientific">Caballeronia novacaledonica</name>
    <dbReference type="NCBI Taxonomy" id="1544861"/>
    <lineage>
        <taxon>Bacteria</taxon>
        <taxon>Pseudomonadati</taxon>
        <taxon>Pseudomonadota</taxon>
        <taxon>Betaproteobacteria</taxon>
        <taxon>Burkholderiales</taxon>
        <taxon>Burkholderiaceae</taxon>
        <taxon>Caballeronia</taxon>
    </lineage>
</organism>
<dbReference type="Proteomes" id="UP001055111">
    <property type="component" value="Unassembled WGS sequence"/>
</dbReference>
<keyword evidence="1" id="KW-0732">Signal</keyword>
<protein>
    <recommendedName>
        <fullName evidence="4">Lipoprotein</fullName>
    </recommendedName>
</protein>
<reference evidence="2" key="1">
    <citation type="submission" date="2022-09" db="EMBL/GenBank/DDBJ databases">
        <title>Isolation and characterization of 3-chlorobenzoate degrading bacteria from soils in Shizuoka.</title>
        <authorList>
            <person name="Ifat A."/>
            <person name="Ogawa N."/>
            <person name="Kimbara K."/>
            <person name="Moriuchi R."/>
            <person name="Dohra H."/>
            <person name="Shintani M."/>
        </authorList>
    </citation>
    <scope>NUCLEOTIDE SEQUENCE</scope>
    <source>
        <strain evidence="2">19CS4-2</strain>
    </source>
</reference>
<sequence length="166" mass="18724">MKLLGPALLIMASASVSATTSDCDISFATIGYWQRNFEARVAIVDRRGHVERVRFPWLNHHDEDWRVVDGSSSRTLTGFGWLDFIDAGRSHEPGMRRRLSMVQEGRALQVSVAEPGGGPPRSARLSCRNGLWTGFSERAHAWVFQRLSPLPQSQSHAIRRIDYARH</sequence>
<name>A0AA37IIF1_9BURK</name>
<evidence type="ECO:0000313" key="2">
    <source>
        <dbReference type="EMBL" id="GJH30396.1"/>
    </source>
</evidence>
<feature type="signal peptide" evidence="1">
    <location>
        <begin position="1"/>
        <end position="18"/>
    </location>
</feature>
<feature type="chain" id="PRO_5041242686" description="Lipoprotein" evidence="1">
    <location>
        <begin position="19"/>
        <end position="166"/>
    </location>
</feature>
<proteinExistence type="predicted"/>